<evidence type="ECO:0000313" key="2">
    <source>
        <dbReference type="EMBL" id="EFY06633.1"/>
    </source>
</evidence>
<dbReference type="AlphaFoldDB" id="E8LLI6"/>
<dbReference type="RefSeq" id="WP_009143771.1">
    <property type="nucleotide sequence ID" value="NZ_GL831037.1"/>
</dbReference>
<dbReference type="STRING" id="762983.HMPREF9444_01599"/>
<dbReference type="Pfam" id="PF01370">
    <property type="entry name" value="Epimerase"/>
    <property type="match status" value="1"/>
</dbReference>
<evidence type="ECO:0000313" key="3">
    <source>
        <dbReference type="Proteomes" id="UP000018458"/>
    </source>
</evidence>
<dbReference type="eggNOG" id="COG1090">
    <property type="taxonomic scope" value="Bacteria"/>
</dbReference>
<dbReference type="PANTHER" id="PTHR11092">
    <property type="entry name" value="SUGAR NUCLEOTIDE EPIMERASE RELATED"/>
    <property type="match status" value="1"/>
</dbReference>
<protein>
    <submittedName>
        <fullName evidence="2">Putative TIGR01777 family protein</fullName>
    </submittedName>
</protein>
<comment type="caution">
    <text evidence="2">The sequence shown here is derived from an EMBL/GenBank/DDBJ whole genome shotgun (WGS) entry which is preliminary data.</text>
</comment>
<evidence type="ECO:0000259" key="1">
    <source>
        <dbReference type="Pfam" id="PF01370"/>
    </source>
</evidence>
<dbReference type="InterPro" id="IPR036291">
    <property type="entry name" value="NAD(P)-bd_dom_sf"/>
</dbReference>
<proteinExistence type="predicted"/>
<dbReference type="Proteomes" id="UP000018458">
    <property type="component" value="Unassembled WGS sequence"/>
</dbReference>
<reference evidence="2 3" key="1">
    <citation type="submission" date="2011-01" db="EMBL/GenBank/DDBJ databases">
        <authorList>
            <person name="Weinstock G."/>
            <person name="Sodergren E."/>
            <person name="Clifton S."/>
            <person name="Fulton L."/>
            <person name="Fulton B."/>
            <person name="Courtney L."/>
            <person name="Fronick C."/>
            <person name="Harrison M."/>
            <person name="Strong C."/>
            <person name="Farmer C."/>
            <person name="Delahaunty K."/>
            <person name="Markovic C."/>
            <person name="Hall O."/>
            <person name="Minx P."/>
            <person name="Tomlinson C."/>
            <person name="Mitreva M."/>
            <person name="Hou S."/>
            <person name="Chen J."/>
            <person name="Wollam A."/>
            <person name="Pepin K.H."/>
            <person name="Johnson M."/>
            <person name="Bhonagiri V."/>
            <person name="Zhang X."/>
            <person name="Suruliraj S."/>
            <person name="Warren W."/>
            <person name="Chinwalla A."/>
            <person name="Mardis E.R."/>
            <person name="Wilson R.K."/>
        </authorList>
    </citation>
    <scope>NUCLEOTIDE SEQUENCE [LARGE SCALE GENOMIC DNA]</scope>
    <source>
        <strain evidence="3">DSM 22608 / JCM 16073 / KCTC 15190 / YIT 12066</strain>
    </source>
</reference>
<dbReference type="EMBL" id="AEVO01000104">
    <property type="protein sequence ID" value="EFY06633.1"/>
    <property type="molecule type" value="Genomic_DNA"/>
</dbReference>
<organism evidence="2 3">
    <name type="scientific">Succinatimonas hippei (strain DSM 22608 / JCM 16073 / KCTC 15190 / YIT 12066)</name>
    <dbReference type="NCBI Taxonomy" id="762983"/>
    <lineage>
        <taxon>Bacteria</taxon>
        <taxon>Pseudomonadati</taxon>
        <taxon>Pseudomonadota</taxon>
        <taxon>Gammaproteobacteria</taxon>
        <taxon>Aeromonadales</taxon>
        <taxon>Succinivibrionaceae</taxon>
        <taxon>Succinatimonas</taxon>
    </lineage>
</organism>
<sequence length="286" mass="31935">MNILIIGASGYLGRALTVKLHTKGNTLYLLGRDKNKTFEVFRPILSSRVTFPKILDYKDELPDADAVINLAGESIAAKPLTNKRLKTLQNSRLDVLTHLENKLKKYSRKDRILIQASALGIYRDNSSSIGNDELALICNAIEDKALSLNSTFSRIVALRLGIILGKNSPFIQNINKLPPIKFIGKEKHIGWISIDDAVNAVIFIINNNKITKNCDLTAPYPALRNELMALRSSSILPAIPIPSWCLKFKDKRGLLLNKEQSIIPHTLLELGFTFSFTTLNELKKSL</sequence>
<dbReference type="HOGENOM" id="CLU_972962_0_0_6"/>
<keyword evidence="3" id="KW-1185">Reference proteome</keyword>
<dbReference type="Gene3D" id="3.40.50.720">
    <property type="entry name" value="NAD(P)-binding Rossmann-like Domain"/>
    <property type="match status" value="1"/>
</dbReference>
<dbReference type="InterPro" id="IPR001509">
    <property type="entry name" value="Epimerase_deHydtase"/>
</dbReference>
<dbReference type="PANTHER" id="PTHR11092:SF0">
    <property type="entry name" value="EPIMERASE FAMILY PROTEIN SDR39U1"/>
    <property type="match status" value="1"/>
</dbReference>
<dbReference type="SUPFAM" id="SSF51735">
    <property type="entry name" value="NAD(P)-binding Rossmann-fold domains"/>
    <property type="match status" value="1"/>
</dbReference>
<name>E8LLI6_SUCHY</name>
<gene>
    <name evidence="2" type="ORF">HMPREF9444_01599</name>
</gene>
<dbReference type="OrthoDB" id="9801773at2"/>
<feature type="domain" description="NAD-dependent epimerase/dehydratase" evidence="1">
    <location>
        <begin position="3"/>
        <end position="207"/>
    </location>
</feature>
<accession>E8LLI6</accession>